<gene>
    <name evidence="3" type="ORF">SAMN04488069_10425</name>
</gene>
<keyword evidence="4" id="KW-1185">Reference proteome</keyword>
<feature type="chain" id="PRO_5011496234" description="Peptidase M1 membrane alanine aminopeptidase domain-containing protein" evidence="1">
    <location>
        <begin position="22"/>
        <end position="424"/>
    </location>
</feature>
<feature type="domain" description="Peptidase M1 membrane alanine aminopeptidase" evidence="2">
    <location>
        <begin position="276"/>
        <end position="386"/>
    </location>
</feature>
<dbReference type="InterPro" id="IPR027268">
    <property type="entry name" value="Peptidase_M4/M1_CTD_sf"/>
</dbReference>
<organism evidence="3 4">
    <name type="scientific">Hymenobacter psychrophilus</name>
    <dbReference type="NCBI Taxonomy" id="651662"/>
    <lineage>
        <taxon>Bacteria</taxon>
        <taxon>Pseudomonadati</taxon>
        <taxon>Bacteroidota</taxon>
        <taxon>Cytophagia</taxon>
        <taxon>Cytophagales</taxon>
        <taxon>Hymenobacteraceae</taxon>
        <taxon>Hymenobacter</taxon>
    </lineage>
</organism>
<name>A0A1H3FDS3_9BACT</name>
<dbReference type="GO" id="GO:0008237">
    <property type="term" value="F:metallopeptidase activity"/>
    <property type="evidence" value="ECO:0007669"/>
    <property type="project" value="InterPro"/>
</dbReference>
<dbReference type="EMBL" id="FNOV01000004">
    <property type="protein sequence ID" value="SDX89045.1"/>
    <property type="molecule type" value="Genomic_DNA"/>
</dbReference>
<reference evidence="4" key="1">
    <citation type="submission" date="2016-10" db="EMBL/GenBank/DDBJ databases">
        <authorList>
            <person name="Varghese N."/>
            <person name="Submissions S."/>
        </authorList>
    </citation>
    <scope>NUCLEOTIDE SEQUENCE [LARGE SCALE GENOMIC DNA]</scope>
    <source>
        <strain evidence="4">CGMCC 1.8975</strain>
    </source>
</reference>
<protein>
    <recommendedName>
        <fullName evidence="2">Peptidase M1 membrane alanine aminopeptidase domain-containing protein</fullName>
    </recommendedName>
</protein>
<accession>A0A1H3FDS3</accession>
<keyword evidence="1" id="KW-0732">Signal</keyword>
<dbReference type="SUPFAM" id="SSF55486">
    <property type="entry name" value="Metalloproteases ('zincins'), catalytic domain"/>
    <property type="match status" value="1"/>
</dbReference>
<dbReference type="InterPro" id="IPR014782">
    <property type="entry name" value="Peptidase_M1_dom"/>
</dbReference>
<dbReference type="AlphaFoldDB" id="A0A1H3FDS3"/>
<dbReference type="GO" id="GO:0008270">
    <property type="term" value="F:zinc ion binding"/>
    <property type="evidence" value="ECO:0007669"/>
    <property type="project" value="InterPro"/>
</dbReference>
<evidence type="ECO:0000259" key="2">
    <source>
        <dbReference type="Pfam" id="PF01433"/>
    </source>
</evidence>
<dbReference type="Proteomes" id="UP000199249">
    <property type="component" value="Unassembled WGS sequence"/>
</dbReference>
<feature type="signal peptide" evidence="1">
    <location>
        <begin position="1"/>
        <end position="21"/>
    </location>
</feature>
<sequence>MLAKQYFGLLLVLLTLRSAQAEPQLPKVQVQLRADPSTRSFNCHYQFTLPAADTSTRVVLRLNRAFRVQQVQAKGAASVRQTRSYYPYFADTLQRVEVRFKRGARQARTVSLSYSGTLDTLFATAAVLEFSGHTGWLPFQPLCEYEPVDYELRVKVPAGYQVVSSADLLKSGAGAWQFRGRTGQIEITALIGRQFSRAALAARPQVQIVKAGATTTRADTLLLRKAVDVVGFYNRTIGRQDSVKRFTVLLPGTDRDAFGLREDATVITYPDFNVSQRGAELILAHEISHKWWGEGSVHNYNDWLNEAVATYSSLLYLQARGDTAGYRIELNKRAQTLTDSTPAIIGFESSQHPYQVFRQVIYNKGTVVLAALHGYLGDKQFIQLLATAAGRRTSTTEELLQLVQAQAGPEARTWLRAKLERVGR</sequence>
<evidence type="ECO:0000313" key="4">
    <source>
        <dbReference type="Proteomes" id="UP000199249"/>
    </source>
</evidence>
<proteinExistence type="predicted"/>
<evidence type="ECO:0000256" key="1">
    <source>
        <dbReference type="SAM" id="SignalP"/>
    </source>
</evidence>
<dbReference type="Pfam" id="PF01433">
    <property type="entry name" value="Peptidase_M1"/>
    <property type="match status" value="1"/>
</dbReference>
<evidence type="ECO:0000313" key="3">
    <source>
        <dbReference type="EMBL" id="SDX89045.1"/>
    </source>
</evidence>
<dbReference type="Gene3D" id="1.10.390.10">
    <property type="entry name" value="Neutral Protease Domain 2"/>
    <property type="match status" value="1"/>
</dbReference>
<dbReference type="STRING" id="651662.SAMN04488069_10425"/>